<feature type="region of interest" description="Disordered" evidence="1">
    <location>
        <begin position="511"/>
        <end position="547"/>
    </location>
</feature>
<feature type="compositionally biased region" description="Low complexity" evidence="1">
    <location>
        <begin position="67"/>
        <end position="89"/>
    </location>
</feature>
<feature type="region of interest" description="Disordered" evidence="1">
    <location>
        <begin position="324"/>
        <end position="354"/>
    </location>
</feature>
<dbReference type="OrthoDB" id="338816at2759"/>
<dbReference type="InterPro" id="IPR009349">
    <property type="entry name" value="TRIP4/RQT4_C2HC5_Znf"/>
</dbReference>
<keyword evidence="4" id="KW-1185">Reference proteome</keyword>
<accession>A0A6G1I8H4</accession>
<dbReference type="EMBL" id="ML996688">
    <property type="protein sequence ID" value="KAF2404369.1"/>
    <property type="molecule type" value="Genomic_DNA"/>
</dbReference>
<evidence type="ECO:0000313" key="3">
    <source>
        <dbReference type="EMBL" id="KAF2404369.1"/>
    </source>
</evidence>
<proteinExistence type="predicted"/>
<dbReference type="GO" id="GO:0045893">
    <property type="term" value="P:positive regulation of DNA-templated transcription"/>
    <property type="evidence" value="ECO:0007669"/>
    <property type="project" value="TreeGrafter"/>
</dbReference>
<feature type="compositionally biased region" description="Basic and acidic residues" evidence="1">
    <location>
        <begin position="511"/>
        <end position="529"/>
    </location>
</feature>
<dbReference type="GO" id="GO:0005634">
    <property type="term" value="C:nucleus"/>
    <property type="evidence" value="ECO:0007669"/>
    <property type="project" value="InterPro"/>
</dbReference>
<feature type="compositionally biased region" description="Low complexity" evidence="1">
    <location>
        <begin position="168"/>
        <end position="189"/>
    </location>
</feature>
<dbReference type="PANTHER" id="PTHR12963">
    <property type="entry name" value="THYROID RECEPTOR INTERACTING PROTEIN RELATED"/>
    <property type="match status" value="1"/>
</dbReference>
<feature type="domain" description="TRIP4/RQT4 C2HC5-type zinc finger" evidence="2">
    <location>
        <begin position="260"/>
        <end position="307"/>
    </location>
</feature>
<dbReference type="GO" id="GO:0008270">
    <property type="term" value="F:zinc ion binding"/>
    <property type="evidence" value="ECO:0007669"/>
    <property type="project" value="InterPro"/>
</dbReference>
<gene>
    <name evidence="3" type="ORF">EJ06DRAFT_526457</name>
</gene>
<dbReference type="Proteomes" id="UP000799640">
    <property type="component" value="Unassembled WGS sequence"/>
</dbReference>
<evidence type="ECO:0000259" key="2">
    <source>
        <dbReference type="Pfam" id="PF06221"/>
    </source>
</evidence>
<reference evidence="3" key="1">
    <citation type="journal article" date="2020" name="Stud. Mycol.">
        <title>101 Dothideomycetes genomes: a test case for predicting lifestyles and emergence of pathogens.</title>
        <authorList>
            <person name="Haridas S."/>
            <person name="Albert R."/>
            <person name="Binder M."/>
            <person name="Bloem J."/>
            <person name="Labutti K."/>
            <person name="Salamov A."/>
            <person name="Andreopoulos B."/>
            <person name="Baker S."/>
            <person name="Barry K."/>
            <person name="Bills G."/>
            <person name="Bluhm B."/>
            <person name="Cannon C."/>
            <person name="Castanera R."/>
            <person name="Culley D."/>
            <person name="Daum C."/>
            <person name="Ezra D."/>
            <person name="Gonzalez J."/>
            <person name="Henrissat B."/>
            <person name="Kuo A."/>
            <person name="Liang C."/>
            <person name="Lipzen A."/>
            <person name="Lutzoni F."/>
            <person name="Magnuson J."/>
            <person name="Mondo S."/>
            <person name="Nolan M."/>
            <person name="Ohm R."/>
            <person name="Pangilinan J."/>
            <person name="Park H.-J."/>
            <person name="Ramirez L."/>
            <person name="Alfaro M."/>
            <person name="Sun H."/>
            <person name="Tritt A."/>
            <person name="Yoshinaga Y."/>
            <person name="Zwiers L.-H."/>
            <person name="Turgeon B."/>
            <person name="Goodwin S."/>
            <person name="Spatafora J."/>
            <person name="Crous P."/>
            <person name="Grigoriev I."/>
        </authorList>
    </citation>
    <scope>NUCLEOTIDE SEQUENCE</scope>
    <source>
        <strain evidence="3">CBS 262.69</strain>
    </source>
</reference>
<sequence length="547" mass="57484">MALHSWALPKLASFLPLDSDSLSQILTQAESLSKPDAAEHFKSLLGDSPAVIEFISAFNSRRPAPRSQTYASASGSTASSASRPTTTPSQPSPAPKDNANPPLPVPKKGKKKKAPLNALPPPRRPDNFGNTSGGYLKPNTDEDYMSSRSKSGGKNKTLAPGSGVASKSTSPAPSPLSSAPPSRTSTPAPQKLPPSAAGRLISDPQPKPTPKPKSKPKPATAHLGTSTLRPPSTAISDLDSALRTLEAQTNPTLAPPTPHPCPCNATRHPLLEAAPNCLSCGKIICTKEGLGPCTSCGTPLLTPALAAAMAAALRDERARERTALNNASQRRADVAGSAPSYATPQRGYAGPKPGEAARLAREQEALEQAQAHRDRLLNFQANNARRTRIVDQAADFETPDAGVPVWAGPAERAARLKKQLGVLRRREKSERGERKVVALEIVGGKLIKRVKRVEEVGLGSESESSESEVEVVAPEWVGGGAFSRNPLVGGLLRPVARVSVEKGKGKVEVEKGTTWRRVQDEADDGEKWILDGGRGGGGGRADEPACG</sequence>
<dbReference type="GO" id="GO:0072344">
    <property type="term" value="P:rescue of stalled ribosome"/>
    <property type="evidence" value="ECO:0007669"/>
    <property type="project" value="InterPro"/>
</dbReference>
<evidence type="ECO:0000313" key="4">
    <source>
        <dbReference type="Proteomes" id="UP000799640"/>
    </source>
</evidence>
<dbReference type="PANTHER" id="PTHR12963:SF4">
    <property type="entry name" value="ACTIVATING SIGNAL COINTEGRATOR 1"/>
    <property type="match status" value="1"/>
</dbReference>
<feature type="compositionally biased region" description="Polar residues" evidence="1">
    <location>
        <begin position="223"/>
        <end position="234"/>
    </location>
</feature>
<dbReference type="InterPro" id="IPR039128">
    <property type="entry name" value="TRIP4-like"/>
</dbReference>
<protein>
    <submittedName>
        <fullName evidence="3">Zf-C2HC5-domain-containing protein</fullName>
    </submittedName>
</protein>
<name>A0A6G1I8H4_9PEZI</name>
<dbReference type="AlphaFoldDB" id="A0A6G1I8H4"/>
<evidence type="ECO:0000256" key="1">
    <source>
        <dbReference type="SAM" id="MobiDB-lite"/>
    </source>
</evidence>
<organism evidence="3 4">
    <name type="scientific">Trichodelitschia bisporula</name>
    <dbReference type="NCBI Taxonomy" id="703511"/>
    <lineage>
        <taxon>Eukaryota</taxon>
        <taxon>Fungi</taxon>
        <taxon>Dikarya</taxon>
        <taxon>Ascomycota</taxon>
        <taxon>Pezizomycotina</taxon>
        <taxon>Dothideomycetes</taxon>
        <taxon>Dothideomycetes incertae sedis</taxon>
        <taxon>Phaeotrichales</taxon>
        <taxon>Phaeotrichaceae</taxon>
        <taxon>Trichodelitschia</taxon>
    </lineage>
</organism>
<feature type="region of interest" description="Disordered" evidence="1">
    <location>
        <begin position="62"/>
        <end position="234"/>
    </location>
</feature>
<dbReference type="Pfam" id="PF06221">
    <property type="entry name" value="zf-C2HC5"/>
    <property type="match status" value="1"/>
</dbReference>
<dbReference type="GO" id="GO:0180022">
    <property type="term" value="C:RQC-trigger complex"/>
    <property type="evidence" value="ECO:0007669"/>
    <property type="project" value="InterPro"/>
</dbReference>